<reference evidence="2 3" key="1">
    <citation type="submission" date="2015-06" db="EMBL/GenBank/DDBJ databases">
        <authorList>
            <person name="Wibberg Daniel"/>
        </authorList>
    </citation>
    <scope>NUCLEOTIDE SEQUENCE [LARGE SCALE GENOMIC DNA]</scope>
    <source>
        <strain evidence="2 3">T3/55T</strain>
    </source>
</reference>
<accession>A0A0H5SJC8</accession>
<sequence length="186" mass="20583">MRKISVLFKESIKEFKSVRCITFTAMLGAISVVLGSLRIDVTPFLRISFSFLPNRFVFYLFGPAVGGIYGAAMDILTFIIKPSGAFHPGITFNAFITGVIYGLVLYKKPATIKRIFIADIIQMIIVNLLLQTYWLTGLTGLSFFALFPPRALKALIMLPIETLLFYSAVKAVEATGIKKILSGRGM</sequence>
<gene>
    <name evidence="2" type="ORF">HHT355_1696</name>
</gene>
<proteinExistence type="predicted"/>
<dbReference type="AlphaFoldDB" id="A0A0H5SJC8"/>
<evidence type="ECO:0000313" key="2">
    <source>
        <dbReference type="EMBL" id="CRZ34896.1"/>
    </source>
</evidence>
<keyword evidence="1" id="KW-1133">Transmembrane helix</keyword>
<dbReference type="InterPro" id="IPR030949">
    <property type="entry name" value="ECF_S_folate_fam"/>
</dbReference>
<dbReference type="Gene3D" id="1.10.1760.20">
    <property type="match status" value="1"/>
</dbReference>
<dbReference type="RefSeq" id="WP_242967616.1">
    <property type="nucleotide sequence ID" value="NZ_CVTD020000017.1"/>
</dbReference>
<dbReference type="Pfam" id="PF12822">
    <property type="entry name" value="ECF_trnsprt"/>
    <property type="match status" value="1"/>
</dbReference>
<keyword evidence="3" id="KW-1185">Reference proteome</keyword>
<feature type="transmembrane region" description="Helical" evidence="1">
    <location>
        <begin position="20"/>
        <end position="37"/>
    </location>
</feature>
<protein>
    <submittedName>
        <fullName evidence="2">Putative membrane protein</fullName>
    </submittedName>
</protein>
<evidence type="ECO:0000313" key="3">
    <source>
        <dbReference type="Proteomes" id="UP000236497"/>
    </source>
</evidence>
<keyword evidence="1" id="KW-0812">Transmembrane</keyword>
<keyword evidence="1" id="KW-0472">Membrane</keyword>
<feature type="transmembrane region" description="Helical" evidence="1">
    <location>
        <begin position="86"/>
        <end position="106"/>
    </location>
</feature>
<dbReference type="Proteomes" id="UP000236497">
    <property type="component" value="Unassembled WGS sequence"/>
</dbReference>
<feature type="transmembrane region" description="Helical" evidence="1">
    <location>
        <begin position="57"/>
        <end position="80"/>
    </location>
</feature>
<dbReference type="NCBIfam" id="TIGR04518">
    <property type="entry name" value="ECF_S_folT_fam"/>
    <property type="match status" value="1"/>
</dbReference>
<organism evidence="2 3">
    <name type="scientific">Herbinix hemicellulosilytica</name>
    <dbReference type="NCBI Taxonomy" id="1564487"/>
    <lineage>
        <taxon>Bacteria</taxon>
        <taxon>Bacillati</taxon>
        <taxon>Bacillota</taxon>
        <taxon>Clostridia</taxon>
        <taxon>Lachnospirales</taxon>
        <taxon>Lachnospiraceae</taxon>
        <taxon>Herbinix</taxon>
    </lineage>
</organism>
<dbReference type="GO" id="GO:0022857">
    <property type="term" value="F:transmembrane transporter activity"/>
    <property type="evidence" value="ECO:0007669"/>
    <property type="project" value="InterPro"/>
</dbReference>
<evidence type="ECO:0000256" key="1">
    <source>
        <dbReference type="SAM" id="Phobius"/>
    </source>
</evidence>
<dbReference type="EMBL" id="CVTD020000017">
    <property type="protein sequence ID" value="CRZ34896.1"/>
    <property type="molecule type" value="Genomic_DNA"/>
</dbReference>
<dbReference type="InterPro" id="IPR024529">
    <property type="entry name" value="ECF_trnsprt_substrate-spec"/>
</dbReference>
<name>A0A0H5SJC8_HERHM</name>